<evidence type="ECO:0000256" key="3">
    <source>
        <dbReference type="ARBA" id="ARBA00022679"/>
    </source>
</evidence>
<feature type="region of interest" description="Disordered" evidence="6">
    <location>
        <begin position="1"/>
        <end position="28"/>
    </location>
</feature>
<dbReference type="InterPro" id="IPR050390">
    <property type="entry name" value="C5-Methyltransferase"/>
</dbReference>
<evidence type="ECO:0000256" key="2">
    <source>
        <dbReference type="ARBA" id="ARBA00022603"/>
    </source>
</evidence>
<dbReference type="PANTHER" id="PTHR10629:SF52">
    <property type="entry name" value="DNA (CYTOSINE-5)-METHYLTRANSFERASE 1"/>
    <property type="match status" value="1"/>
</dbReference>
<dbReference type="GO" id="GO:0044027">
    <property type="term" value="P:negative regulation of gene expression via chromosomal CpG island methylation"/>
    <property type="evidence" value="ECO:0007669"/>
    <property type="project" value="TreeGrafter"/>
</dbReference>
<evidence type="ECO:0000256" key="6">
    <source>
        <dbReference type="SAM" id="MobiDB-lite"/>
    </source>
</evidence>
<feature type="region of interest" description="Disordered" evidence="6">
    <location>
        <begin position="538"/>
        <end position="557"/>
    </location>
</feature>
<keyword evidence="2 5" id="KW-0489">Methyltransferase</keyword>
<evidence type="ECO:0000256" key="1">
    <source>
        <dbReference type="ARBA" id="ARBA00011975"/>
    </source>
</evidence>
<dbReference type="GO" id="GO:0032259">
    <property type="term" value="P:methylation"/>
    <property type="evidence" value="ECO:0007669"/>
    <property type="project" value="UniProtKB-KW"/>
</dbReference>
<dbReference type="EC" id="2.1.1.37" evidence="1"/>
<name>A0AAV9H9T9_9PEZI</name>
<dbReference type="EMBL" id="MU865180">
    <property type="protein sequence ID" value="KAK4456661.1"/>
    <property type="molecule type" value="Genomic_DNA"/>
</dbReference>
<evidence type="ECO:0000256" key="5">
    <source>
        <dbReference type="PROSITE-ProRule" id="PRU01016"/>
    </source>
</evidence>
<dbReference type="Proteomes" id="UP001321749">
    <property type="component" value="Unassembled WGS sequence"/>
</dbReference>
<dbReference type="Pfam" id="PF00145">
    <property type="entry name" value="DNA_methylase"/>
    <property type="match status" value="1"/>
</dbReference>
<accession>A0AAV9H9T9</accession>
<dbReference type="InterPro" id="IPR029063">
    <property type="entry name" value="SAM-dependent_MTases_sf"/>
</dbReference>
<dbReference type="Gene3D" id="3.40.50.150">
    <property type="entry name" value="Vaccinia Virus protein VP39"/>
    <property type="match status" value="1"/>
</dbReference>
<feature type="region of interest" description="Disordered" evidence="6">
    <location>
        <begin position="664"/>
        <end position="732"/>
    </location>
</feature>
<evidence type="ECO:0000256" key="4">
    <source>
        <dbReference type="ARBA" id="ARBA00022691"/>
    </source>
</evidence>
<comment type="similarity">
    <text evidence="5">Belongs to the class I-like SAM-binding methyltransferase superfamily. C5-methyltransferase family.</text>
</comment>
<dbReference type="PANTHER" id="PTHR10629">
    <property type="entry name" value="CYTOSINE-SPECIFIC METHYLTRANSFERASE"/>
    <property type="match status" value="1"/>
</dbReference>
<sequence length="732" mass="83214">MAELRDPQQLPPRGTPNDPYVIDDEEEGLEDSINHGSRVAAMISQLQDMRDWWRPSISGRARSDGNSPDQSELFNELELEERVAEDLANFIDLTEDDDPPRVPVPKLGVPCEQRELESYNHIQGMVFRQGVTVELKYPEPGGMAFLRVLSVVQSFSPDGRNEIKLQGWPYLRARSLRGELPCKLNEVVLLSRMDSGSKAPWEHQSVIEISINEVKTIRELRMTNAPFPEHRFDPEVYENLGKCWMECNGPLVCRYRREAWYTARSDRPREWALVRLTEEESDSRYRWEDRTLLNRWRGGKVPGGSHPSGLVFDLEKDVANDQPHLQPGQRYTAGDIFAGAGGASRGIERAGLHLLYSLDHWEPAASSLRLNFPKTDVYECDVTDFIKDPTIRYTTDILHLSPPCQFWSPAHTVAGKNDEANIDVLFSCEHLIKKLRPRLFTVEQTFGIVHSRFSEYFATLIHGFTCSGYSVRWKVVVLANYGVPQSRKRLIMIGSAPGEKLPPFPPPTHSKDGSNNLPRWVTPKDALEKVKHITAEDNKHHSRKRFESPKPRWDPSQMAKTITCGGGQNYHWNGKRDFTKLEYAVLQGFPTWHKFKDVAVKKQIGNAFAPNVVRVFYRHLVRWLLEQDGFETGASAPLPAEGTPVRPIRIRDNEGQRDVVMIDSSDEEGKYGGGGNGGGSGSEDEVIWTGENVVRRREKEEVDWMEIVDDEDDSGSVSSMTMDEDSDNDRSF</sequence>
<gene>
    <name evidence="7" type="ORF">QBC42DRAFT_190460</name>
</gene>
<comment type="caution">
    <text evidence="7">The sequence shown here is derived from an EMBL/GenBank/DDBJ whole genome shotgun (WGS) entry which is preliminary data.</text>
</comment>
<reference evidence="7" key="2">
    <citation type="submission" date="2023-06" db="EMBL/GenBank/DDBJ databases">
        <authorList>
            <consortium name="Lawrence Berkeley National Laboratory"/>
            <person name="Mondo S.J."/>
            <person name="Hensen N."/>
            <person name="Bonometti L."/>
            <person name="Westerberg I."/>
            <person name="Brannstrom I.O."/>
            <person name="Guillou S."/>
            <person name="Cros-Aarteil S."/>
            <person name="Calhoun S."/>
            <person name="Haridas S."/>
            <person name="Kuo A."/>
            <person name="Pangilinan J."/>
            <person name="Riley R."/>
            <person name="Labutti K."/>
            <person name="Andreopoulos B."/>
            <person name="Lipzen A."/>
            <person name="Chen C."/>
            <person name="Yanf M."/>
            <person name="Daum C."/>
            <person name="Ng V."/>
            <person name="Clum A."/>
            <person name="Steindorff A."/>
            <person name="Ohm R."/>
            <person name="Martin F."/>
            <person name="Silar P."/>
            <person name="Natvig D."/>
            <person name="Lalanne C."/>
            <person name="Gautier V."/>
            <person name="Ament-Velasquez S.L."/>
            <person name="Kruys A."/>
            <person name="Hutchinson M.I."/>
            <person name="Powell A.J."/>
            <person name="Barry K."/>
            <person name="Miller A.N."/>
            <person name="Grigoriev I.V."/>
            <person name="Debuchy R."/>
            <person name="Gladieux P."/>
            <person name="Thoren M.H."/>
            <person name="Johannesson H."/>
        </authorList>
    </citation>
    <scope>NUCLEOTIDE SEQUENCE</scope>
    <source>
        <strain evidence="7">PSN324</strain>
    </source>
</reference>
<evidence type="ECO:0000313" key="7">
    <source>
        <dbReference type="EMBL" id="KAK4456661.1"/>
    </source>
</evidence>
<feature type="compositionally biased region" description="Basic and acidic residues" evidence="6">
    <location>
        <begin position="693"/>
        <end position="702"/>
    </location>
</feature>
<keyword evidence="4 5" id="KW-0949">S-adenosyl-L-methionine</keyword>
<feature type="compositionally biased region" description="Acidic residues" evidence="6">
    <location>
        <begin position="703"/>
        <end position="714"/>
    </location>
</feature>
<dbReference type="AlphaFoldDB" id="A0AAV9H9T9"/>
<dbReference type="InterPro" id="IPR001525">
    <property type="entry name" value="C5_MeTfrase"/>
</dbReference>
<dbReference type="PROSITE" id="PS51679">
    <property type="entry name" value="SAM_MT_C5"/>
    <property type="match status" value="1"/>
</dbReference>
<feature type="compositionally biased region" description="Acidic residues" evidence="6">
    <location>
        <begin position="722"/>
        <end position="732"/>
    </location>
</feature>
<dbReference type="SUPFAM" id="SSF53335">
    <property type="entry name" value="S-adenosyl-L-methionine-dependent methyltransferases"/>
    <property type="match status" value="1"/>
</dbReference>
<dbReference type="PRINTS" id="PR00105">
    <property type="entry name" value="C5METTRFRASE"/>
</dbReference>
<dbReference type="GO" id="GO:0005634">
    <property type="term" value="C:nucleus"/>
    <property type="evidence" value="ECO:0007669"/>
    <property type="project" value="TreeGrafter"/>
</dbReference>
<protein>
    <recommendedName>
        <fullName evidence="1">DNA (cytosine-5-)-methyltransferase</fullName>
        <ecNumber evidence="1">2.1.1.37</ecNumber>
    </recommendedName>
</protein>
<keyword evidence="8" id="KW-1185">Reference proteome</keyword>
<feature type="compositionally biased region" description="Gly residues" evidence="6">
    <location>
        <begin position="671"/>
        <end position="681"/>
    </location>
</feature>
<reference evidence="7" key="1">
    <citation type="journal article" date="2023" name="Mol. Phylogenet. Evol.">
        <title>Genome-scale phylogeny and comparative genomics of the fungal order Sordariales.</title>
        <authorList>
            <person name="Hensen N."/>
            <person name="Bonometti L."/>
            <person name="Westerberg I."/>
            <person name="Brannstrom I.O."/>
            <person name="Guillou S."/>
            <person name="Cros-Aarteil S."/>
            <person name="Calhoun S."/>
            <person name="Haridas S."/>
            <person name="Kuo A."/>
            <person name="Mondo S."/>
            <person name="Pangilinan J."/>
            <person name="Riley R."/>
            <person name="LaButti K."/>
            <person name="Andreopoulos B."/>
            <person name="Lipzen A."/>
            <person name="Chen C."/>
            <person name="Yan M."/>
            <person name="Daum C."/>
            <person name="Ng V."/>
            <person name="Clum A."/>
            <person name="Steindorff A."/>
            <person name="Ohm R.A."/>
            <person name="Martin F."/>
            <person name="Silar P."/>
            <person name="Natvig D.O."/>
            <person name="Lalanne C."/>
            <person name="Gautier V."/>
            <person name="Ament-Velasquez S.L."/>
            <person name="Kruys A."/>
            <person name="Hutchinson M.I."/>
            <person name="Powell A.J."/>
            <person name="Barry K."/>
            <person name="Miller A.N."/>
            <person name="Grigoriev I.V."/>
            <person name="Debuchy R."/>
            <person name="Gladieux P."/>
            <person name="Hiltunen Thoren M."/>
            <person name="Johannesson H."/>
        </authorList>
    </citation>
    <scope>NUCLEOTIDE SEQUENCE</scope>
    <source>
        <strain evidence="7">PSN324</strain>
    </source>
</reference>
<evidence type="ECO:0000313" key="8">
    <source>
        <dbReference type="Proteomes" id="UP001321749"/>
    </source>
</evidence>
<dbReference type="GO" id="GO:0003677">
    <property type="term" value="F:DNA binding"/>
    <property type="evidence" value="ECO:0007669"/>
    <property type="project" value="TreeGrafter"/>
</dbReference>
<organism evidence="7 8">
    <name type="scientific">Cladorrhinum samala</name>
    <dbReference type="NCBI Taxonomy" id="585594"/>
    <lineage>
        <taxon>Eukaryota</taxon>
        <taxon>Fungi</taxon>
        <taxon>Dikarya</taxon>
        <taxon>Ascomycota</taxon>
        <taxon>Pezizomycotina</taxon>
        <taxon>Sordariomycetes</taxon>
        <taxon>Sordariomycetidae</taxon>
        <taxon>Sordariales</taxon>
        <taxon>Podosporaceae</taxon>
        <taxon>Cladorrhinum</taxon>
    </lineage>
</organism>
<dbReference type="Gene3D" id="3.90.120.10">
    <property type="entry name" value="DNA Methylase, subunit A, domain 2"/>
    <property type="match status" value="1"/>
</dbReference>
<keyword evidence="3 5" id="KW-0808">Transferase</keyword>
<dbReference type="GO" id="GO:0003886">
    <property type="term" value="F:DNA (cytosine-5-)-methyltransferase activity"/>
    <property type="evidence" value="ECO:0007669"/>
    <property type="project" value="UniProtKB-EC"/>
</dbReference>
<feature type="active site" evidence="5">
    <location>
        <position position="404"/>
    </location>
</feature>
<feature type="compositionally biased region" description="Basic and acidic residues" evidence="6">
    <location>
        <begin position="538"/>
        <end position="553"/>
    </location>
</feature>
<proteinExistence type="inferred from homology"/>